<dbReference type="Pfam" id="PF05380">
    <property type="entry name" value="Peptidase_A17"/>
    <property type="match status" value="1"/>
</dbReference>
<evidence type="ECO:0000313" key="2">
    <source>
        <dbReference type="Proteomes" id="UP001620626"/>
    </source>
</evidence>
<dbReference type="InterPro" id="IPR008042">
    <property type="entry name" value="Retrotrans_Pao"/>
</dbReference>
<accession>A0ABD2LK74</accession>
<reference evidence="1 2" key="1">
    <citation type="submission" date="2024-10" db="EMBL/GenBank/DDBJ databases">
        <authorList>
            <person name="Kim D."/>
        </authorList>
    </citation>
    <scope>NUCLEOTIDE SEQUENCE [LARGE SCALE GENOMIC DNA]</scope>
    <source>
        <strain evidence="1">BH-2024</strain>
    </source>
</reference>
<sequence>MERVLASDVNSSGKRVFRRVAKDVELKATVLAENGLPPRHQANLIFAKNRLRPRTANQRFTIPRLELLAILVGIRAMRFAEKELRRPIDVRHLWSDSQIALSWVKSDEPKAQFEQRRLVEIRQGPPTTFHFVRTDQNPADVATRGCTPAELRTRQIWWKGPEWLTSPEMEWPDELTFATPANSASAEPPFEKLETKTLMAKQSPLSPPLIDPARFSTMLTLLGTTILVLHLASDVNSSGKRVFRRVAKDVELKATVLAENGVPGDDNCLVLPQGKGLVPSCRLGIKRT</sequence>
<proteinExistence type="predicted"/>
<dbReference type="Proteomes" id="UP001620626">
    <property type="component" value="Unassembled WGS sequence"/>
</dbReference>
<dbReference type="PANTHER" id="PTHR22955">
    <property type="entry name" value="RETROTRANSPOSON"/>
    <property type="match status" value="1"/>
</dbReference>
<dbReference type="PANTHER" id="PTHR22955:SF77">
    <property type="entry name" value="ASPARTIC PUTATIVE DOMAIN-CONTAINING PROTEIN-RELATED"/>
    <property type="match status" value="1"/>
</dbReference>
<dbReference type="EMBL" id="JBICBT010000372">
    <property type="protein sequence ID" value="KAL3115643.1"/>
    <property type="molecule type" value="Genomic_DNA"/>
</dbReference>
<keyword evidence="2" id="KW-1185">Reference proteome</keyword>
<name>A0ABD2LK74_9BILA</name>
<evidence type="ECO:0000313" key="1">
    <source>
        <dbReference type="EMBL" id="KAL3115643.1"/>
    </source>
</evidence>
<organism evidence="1 2">
    <name type="scientific">Heterodera trifolii</name>
    <dbReference type="NCBI Taxonomy" id="157864"/>
    <lineage>
        <taxon>Eukaryota</taxon>
        <taxon>Metazoa</taxon>
        <taxon>Ecdysozoa</taxon>
        <taxon>Nematoda</taxon>
        <taxon>Chromadorea</taxon>
        <taxon>Rhabditida</taxon>
        <taxon>Tylenchina</taxon>
        <taxon>Tylenchomorpha</taxon>
        <taxon>Tylenchoidea</taxon>
        <taxon>Heteroderidae</taxon>
        <taxon>Heteroderinae</taxon>
        <taxon>Heterodera</taxon>
    </lineage>
</organism>
<comment type="caution">
    <text evidence="1">The sequence shown here is derived from an EMBL/GenBank/DDBJ whole genome shotgun (WGS) entry which is preliminary data.</text>
</comment>
<protein>
    <submittedName>
        <fullName evidence="1">Uncharacterized protein</fullName>
    </submittedName>
</protein>
<dbReference type="AlphaFoldDB" id="A0ABD2LK74"/>
<gene>
    <name evidence="1" type="ORF">niasHT_016561</name>
</gene>